<proteinExistence type="predicted"/>
<accession>A0ABN5XKY1</accession>
<sequence>MTYSGDDMDRAKIEECLAEVPAEIRSAVRPLDNDKAWAIYILLLKRRQMRFNEIKNEFSAKSPGDIDRYLKGLVNAGLISKEARRLSEVGDNEAAYYAPTDLGISLLSGLFQSIFPQAEPAPQNPTARKEAPGDRDYVGIYPDATEDRSPVLVCRDSSTGYRSGEVAGRRQPCLVTKKERWRLKERSKRRRAAPGSKKEN</sequence>
<evidence type="ECO:0008006" key="4">
    <source>
        <dbReference type="Google" id="ProtNLM"/>
    </source>
</evidence>
<reference evidence="2 3" key="1">
    <citation type="submission" date="2019-06" db="EMBL/GenBank/DDBJ databases">
        <title>Complete genome sequence of Methanoculleus chikugoensis strain MG62.</title>
        <authorList>
            <person name="Asakawa S."/>
            <person name="Dianou D."/>
        </authorList>
    </citation>
    <scope>NUCLEOTIDE SEQUENCE [LARGE SCALE GENOMIC DNA]</scope>
    <source>
        <strain evidence="2 3">MG62</strain>
    </source>
</reference>
<feature type="region of interest" description="Disordered" evidence="1">
    <location>
        <begin position="117"/>
        <end position="144"/>
    </location>
</feature>
<protein>
    <recommendedName>
        <fullName evidence="4">HTH hxlR-type domain-containing protein</fullName>
    </recommendedName>
</protein>
<dbReference type="Proteomes" id="UP000824969">
    <property type="component" value="Chromosome"/>
</dbReference>
<evidence type="ECO:0000313" key="2">
    <source>
        <dbReference type="EMBL" id="BBL69391.1"/>
    </source>
</evidence>
<feature type="compositionally biased region" description="Basic and acidic residues" evidence="1">
    <location>
        <begin position="127"/>
        <end position="137"/>
    </location>
</feature>
<name>A0ABN5XKY1_9EURY</name>
<keyword evidence="3" id="KW-1185">Reference proteome</keyword>
<gene>
    <name evidence="2" type="ORF">MchiMG62_25720</name>
</gene>
<evidence type="ECO:0000256" key="1">
    <source>
        <dbReference type="SAM" id="MobiDB-lite"/>
    </source>
</evidence>
<dbReference type="EMBL" id="AP019781">
    <property type="protein sequence ID" value="BBL69391.1"/>
    <property type="molecule type" value="Genomic_DNA"/>
</dbReference>
<organism evidence="2 3">
    <name type="scientific">Methanoculleus chikugoensis</name>
    <dbReference type="NCBI Taxonomy" id="118126"/>
    <lineage>
        <taxon>Archaea</taxon>
        <taxon>Methanobacteriati</taxon>
        <taxon>Methanobacteriota</taxon>
        <taxon>Stenosarchaea group</taxon>
        <taxon>Methanomicrobia</taxon>
        <taxon>Methanomicrobiales</taxon>
        <taxon>Methanomicrobiaceae</taxon>
        <taxon>Methanoculleus</taxon>
    </lineage>
</organism>
<evidence type="ECO:0000313" key="3">
    <source>
        <dbReference type="Proteomes" id="UP000824969"/>
    </source>
</evidence>
<feature type="region of interest" description="Disordered" evidence="1">
    <location>
        <begin position="178"/>
        <end position="200"/>
    </location>
</feature>